<dbReference type="InterPro" id="IPR027785">
    <property type="entry name" value="UvrD-like_helicase_C"/>
</dbReference>
<dbReference type="InterPro" id="IPR027417">
    <property type="entry name" value="P-loop_NTPase"/>
</dbReference>
<dbReference type="OrthoDB" id="9803432at2"/>
<dbReference type="CDD" id="cd18809">
    <property type="entry name" value="SF1_C_RecD"/>
    <property type="match status" value="1"/>
</dbReference>
<sequence length="488" mass="55270">MKEIKINADKVVLTKDQEKSLELFCEWLKTPYSFKPFVMKGFAGSGKTYLSMKFLKKVDDLGLCWTVVAPTHKAVGVLREGLRNEAIQPTWFPSTIHRLLRLKLKRQADIEICERTDQTESSLENLGLVLIDEASMIDATLLEITLECARCNSTRLVFVGDPAQLPPVGESFSSVFLMKRAVNTELKEVVRHQGPVLKLAKIIRDGEIPCHQPPILPIINSKKGNVGILDRKNWLEKAKVSLRQSSLEDDYDQARILCYTNRIVDNLVPHARRAIHGDMADQYQVLPGEVLISRKAVMINASLNESEIGEEPDILISSNREMIVEDVIPNSFDLASLGIHNDFEYSLPIVETQVVKVVTCDQKEFSLRLMPQIGSKSRIDLDFALNELSKQAREKGKKNSPLIWKLFFFIRDSFASLGPASVLTIHRSQGSTFGEVFITSDVFWPKDLEFRRRLVYVAVSRASKAVWIVGDDKKNNKYQTILEKLLID</sequence>
<evidence type="ECO:0000313" key="2">
    <source>
        <dbReference type="EMBL" id="PYE01674.1"/>
    </source>
</evidence>
<evidence type="ECO:0000313" key="3">
    <source>
        <dbReference type="Proteomes" id="UP000247807"/>
    </source>
</evidence>
<dbReference type="RefSeq" id="WP_158466851.1">
    <property type="nucleotide sequence ID" value="NZ_QJUE01000004.1"/>
</dbReference>
<evidence type="ECO:0000259" key="1">
    <source>
        <dbReference type="Pfam" id="PF13538"/>
    </source>
</evidence>
<dbReference type="Pfam" id="PF13604">
    <property type="entry name" value="AAA_30"/>
    <property type="match status" value="1"/>
</dbReference>
<protein>
    <submittedName>
        <fullName evidence="2">Damage-inducible protein</fullName>
    </submittedName>
</protein>
<dbReference type="Gene3D" id="2.30.30.780">
    <property type="match status" value="1"/>
</dbReference>
<proteinExistence type="predicted"/>
<dbReference type="Proteomes" id="UP000247807">
    <property type="component" value="Unassembled WGS sequence"/>
</dbReference>
<feature type="domain" description="UvrD-like helicase C-terminal" evidence="1">
    <location>
        <begin position="420"/>
        <end position="469"/>
    </location>
</feature>
<dbReference type="Pfam" id="PF13538">
    <property type="entry name" value="UvrD_C_2"/>
    <property type="match status" value="1"/>
</dbReference>
<gene>
    <name evidence="2" type="ORF">DNJ73_06220</name>
</gene>
<dbReference type="EMBL" id="QJUE01000004">
    <property type="protein sequence ID" value="PYE01674.1"/>
    <property type="molecule type" value="Genomic_DNA"/>
</dbReference>
<dbReference type="InterPro" id="IPR050534">
    <property type="entry name" value="Coronavir_polyprotein_1ab"/>
</dbReference>
<name>A0A318R3S8_PROMR</name>
<dbReference type="SUPFAM" id="SSF52540">
    <property type="entry name" value="P-loop containing nucleoside triphosphate hydrolases"/>
    <property type="match status" value="1"/>
</dbReference>
<accession>A0A318R3S8</accession>
<dbReference type="AlphaFoldDB" id="A0A318R3S8"/>
<comment type="caution">
    <text evidence="2">The sequence shown here is derived from an EMBL/GenBank/DDBJ whole genome shotgun (WGS) entry which is preliminary data.</text>
</comment>
<organism evidence="2 3">
    <name type="scientific">Prochlorococcus marinus XMU1408</name>
    <dbReference type="NCBI Taxonomy" id="2213228"/>
    <lineage>
        <taxon>Bacteria</taxon>
        <taxon>Bacillati</taxon>
        <taxon>Cyanobacteriota</taxon>
        <taxon>Cyanophyceae</taxon>
        <taxon>Synechococcales</taxon>
        <taxon>Prochlorococcaceae</taxon>
        <taxon>Prochlorococcus</taxon>
    </lineage>
</organism>
<dbReference type="Gene3D" id="3.40.50.300">
    <property type="entry name" value="P-loop containing nucleotide triphosphate hydrolases"/>
    <property type="match status" value="2"/>
</dbReference>
<reference evidence="2 3" key="1">
    <citation type="journal article" date="2018" name="Appl. Environ. Microbiol.">
        <title>Genome rearrangement shapes Prochlorococcus ecological adaptation.</title>
        <authorList>
            <person name="Yan W."/>
            <person name="Wei S."/>
            <person name="Wang Q."/>
            <person name="Xiao X."/>
            <person name="Zeng Q."/>
            <person name="Jiao N."/>
            <person name="Zhang R."/>
        </authorList>
    </citation>
    <scope>NUCLEOTIDE SEQUENCE [LARGE SCALE GENOMIC DNA]</scope>
    <source>
        <strain evidence="2 3">XMU1408</strain>
    </source>
</reference>
<dbReference type="PANTHER" id="PTHR43788">
    <property type="entry name" value="DNA2/NAM7 HELICASE FAMILY MEMBER"/>
    <property type="match status" value="1"/>
</dbReference>